<evidence type="ECO:0000259" key="3">
    <source>
        <dbReference type="PROSITE" id="PS51160"/>
    </source>
</evidence>
<dbReference type="InterPro" id="IPR036046">
    <property type="entry name" value="Acylphosphatase-like_dom_sf"/>
</dbReference>
<dbReference type="PROSITE" id="PS51160">
    <property type="entry name" value="ACYLPHOSPHATASE_3"/>
    <property type="match status" value="1"/>
</dbReference>
<comment type="caution">
    <text evidence="4">The sequence shown here is derived from an EMBL/GenBank/DDBJ whole genome shotgun (WGS) entry which is preliminary data.</text>
</comment>
<reference evidence="4" key="1">
    <citation type="submission" date="2021-03" db="EMBL/GenBank/DDBJ databases">
        <authorList>
            <person name="Jaffe A."/>
        </authorList>
    </citation>
    <scope>NUCLEOTIDE SEQUENCE</scope>
    <source>
        <strain evidence="4">RIFCSPHIGHO2_01_FULL_AR10_44_11</strain>
    </source>
</reference>
<organism evidence="4 5">
    <name type="scientific">Candidatus Iainarchaeum sp</name>
    <dbReference type="NCBI Taxonomy" id="3101447"/>
    <lineage>
        <taxon>Archaea</taxon>
        <taxon>Candidatus Iainarchaeota</taxon>
        <taxon>Candidatus Iainarchaeia</taxon>
        <taxon>Candidatus Iainarchaeales</taxon>
        <taxon>Candidatus Iainarchaeaceae</taxon>
        <taxon>Candidatus Iainarchaeum</taxon>
    </lineage>
</organism>
<dbReference type="EC" id="3.6.1.7" evidence="1"/>
<evidence type="ECO:0000256" key="1">
    <source>
        <dbReference type="PROSITE-ProRule" id="PRU00520"/>
    </source>
</evidence>
<keyword evidence="1 4" id="KW-0378">Hydrolase</keyword>
<feature type="domain" description="Acylphosphatase-like" evidence="3">
    <location>
        <begin position="5"/>
        <end position="92"/>
    </location>
</feature>
<dbReference type="PANTHER" id="PTHR47268:SF4">
    <property type="entry name" value="ACYLPHOSPHATASE"/>
    <property type="match status" value="1"/>
</dbReference>
<proteinExistence type="inferred from homology"/>
<dbReference type="EMBL" id="JAGVWD010000055">
    <property type="protein sequence ID" value="MBS3057677.1"/>
    <property type="molecule type" value="Genomic_DNA"/>
</dbReference>
<gene>
    <name evidence="4" type="ORF">J4415_03565</name>
</gene>
<sequence length="184" mass="20828">MQLIRATLIVSGRVRKVGYRLIVEEKALGLGVKGTVENMPDGRVRIVCEGEKEKIDEFINAINLKERLINVQNIDKKIDKATGKFKEFRIISENDMKELRESTDAGAMYLRVLVEDTNNNFNSLDKKYGSISEKMDKFAEVISEIIKTLREDRAEIIETLKEDRAEMKGIAGAMVEAIKSFKAG</sequence>
<dbReference type="InterPro" id="IPR001792">
    <property type="entry name" value="Acylphosphatase-like_dom"/>
</dbReference>
<dbReference type="Gene3D" id="3.30.70.100">
    <property type="match status" value="1"/>
</dbReference>
<feature type="active site" evidence="1">
    <location>
        <position position="38"/>
    </location>
</feature>
<dbReference type="PANTHER" id="PTHR47268">
    <property type="entry name" value="ACYLPHOSPHATASE"/>
    <property type="match status" value="1"/>
</dbReference>
<dbReference type="AlphaFoldDB" id="A0A8T4KU83"/>
<dbReference type="GO" id="GO:0003998">
    <property type="term" value="F:acylphosphatase activity"/>
    <property type="evidence" value="ECO:0007669"/>
    <property type="project" value="UniProtKB-EC"/>
</dbReference>
<dbReference type="InterPro" id="IPR020456">
    <property type="entry name" value="Acylphosphatase"/>
</dbReference>
<comment type="similarity">
    <text evidence="2">Belongs to the acylphosphatase family.</text>
</comment>
<evidence type="ECO:0000256" key="2">
    <source>
        <dbReference type="RuleBase" id="RU004168"/>
    </source>
</evidence>
<accession>A0A8T4KU83</accession>
<dbReference type="Pfam" id="PF00708">
    <property type="entry name" value="Acylphosphatase"/>
    <property type="match status" value="1"/>
</dbReference>
<name>A0A8T4KU83_9ARCH</name>
<feature type="active site" evidence="1">
    <location>
        <position position="20"/>
    </location>
</feature>
<dbReference type="SUPFAM" id="SSF54975">
    <property type="entry name" value="Acylphosphatase/BLUF domain-like"/>
    <property type="match status" value="1"/>
</dbReference>
<evidence type="ECO:0000313" key="5">
    <source>
        <dbReference type="Proteomes" id="UP000677687"/>
    </source>
</evidence>
<comment type="catalytic activity">
    <reaction evidence="1">
        <text>an acyl phosphate + H2O = a carboxylate + phosphate + H(+)</text>
        <dbReference type="Rhea" id="RHEA:14965"/>
        <dbReference type="ChEBI" id="CHEBI:15377"/>
        <dbReference type="ChEBI" id="CHEBI:15378"/>
        <dbReference type="ChEBI" id="CHEBI:29067"/>
        <dbReference type="ChEBI" id="CHEBI:43474"/>
        <dbReference type="ChEBI" id="CHEBI:59918"/>
        <dbReference type="EC" id="3.6.1.7"/>
    </reaction>
</comment>
<evidence type="ECO:0000313" key="4">
    <source>
        <dbReference type="EMBL" id="MBS3057677.1"/>
    </source>
</evidence>
<protein>
    <recommendedName>
        <fullName evidence="1">acylphosphatase</fullName>
        <ecNumber evidence="1">3.6.1.7</ecNumber>
    </recommendedName>
</protein>
<dbReference type="Proteomes" id="UP000677687">
    <property type="component" value="Unassembled WGS sequence"/>
</dbReference>
<reference evidence="4" key="2">
    <citation type="submission" date="2021-05" db="EMBL/GenBank/DDBJ databases">
        <title>Protein family content uncovers lineage relationships and bacterial pathway maintenance mechanisms in DPANN archaea.</title>
        <authorList>
            <person name="Castelle C.J."/>
            <person name="Meheust R."/>
            <person name="Jaffe A.L."/>
            <person name="Seitz K."/>
            <person name="Gong X."/>
            <person name="Baker B.J."/>
            <person name="Banfield J.F."/>
        </authorList>
    </citation>
    <scope>NUCLEOTIDE SEQUENCE</scope>
    <source>
        <strain evidence="4">RIFCSPHIGHO2_01_FULL_AR10_44_11</strain>
    </source>
</reference>